<dbReference type="PANTHER" id="PTHR30573">
    <property type="entry name" value="QUINOLINATE SYNTHETASE A"/>
    <property type="match status" value="1"/>
</dbReference>
<dbReference type="FunFam" id="3.40.50.10800:FF:000006">
    <property type="entry name" value="Quinolinate synthase, chloroplastic"/>
    <property type="match status" value="1"/>
</dbReference>
<evidence type="ECO:0000256" key="1">
    <source>
        <dbReference type="ARBA" id="ARBA00001966"/>
    </source>
</evidence>
<dbReference type="EC" id="2.5.1.72" evidence="3"/>
<dbReference type="AlphaFoldDB" id="A0A7S1JCH1"/>
<accession>A0A7S1JCH1</accession>
<organism evidence="10">
    <name type="scientific">Eutreptiella gymnastica</name>
    <dbReference type="NCBI Taxonomy" id="73025"/>
    <lineage>
        <taxon>Eukaryota</taxon>
        <taxon>Discoba</taxon>
        <taxon>Euglenozoa</taxon>
        <taxon>Euglenida</taxon>
        <taxon>Spirocuta</taxon>
        <taxon>Euglenophyceae</taxon>
        <taxon>Eutreptiales</taxon>
        <taxon>Eutreptiaceae</taxon>
        <taxon>Eutreptiella</taxon>
    </lineage>
</organism>
<dbReference type="InterPro" id="IPR036094">
    <property type="entry name" value="NadA_sf"/>
</dbReference>
<dbReference type="PANTHER" id="PTHR30573:SF0">
    <property type="entry name" value="QUINOLINATE SYNTHASE, CHLOROPLASTIC"/>
    <property type="match status" value="1"/>
</dbReference>
<dbReference type="GO" id="GO:0046872">
    <property type="term" value="F:metal ion binding"/>
    <property type="evidence" value="ECO:0007669"/>
    <property type="project" value="UniProtKB-KW"/>
</dbReference>
<dbReference type="EMBL" id="HBGA01135922">
    <property type="protein sequence ID" value="CAD9039246.1"/>
    <property type="molecule type" value="Transcribed_RNA"/>
</dbReference>
<dbReference type="UniPathway" id="UPA00253">
    <property type="reaction ID" value="UER00327"/>
</dbReference>
<comment type="pathway">
    <text evidence="2">Cofactor biosynthesis; NAD(+) biosynthesis; quinolinate from iminoaspartate: step 1/1.</text>
</comment>
<dbReference type="InterPro" id="IPR003473">
    <property type="entry name" value="NadA"/>
</dbReference>
<keyword evidence="4" id="KW-0004">4Fe-4S</keyword>
<keyword evidence="8" id="KW-0408">Iron</keyword>
<dbReference type="Pfam" id="PF02445">
    <property type="entry name" value="NadA"/>
    <property type="match status" value="1"/>
</dbReference>
<evidence type="ECO:0000256" key="4">
    <source>
        <dbReference type="ARBA" id="ARBA00022485"/>
    </source>
</evidence>
<evidence type="ECO:0000256" key="7">
    <source>
        <dbReference type="ARBA" id="ARBA00022723"/>
    </source>
</evidence>
<dbReference type="SUPFAM" id="SSF142754">
    <property type="entry name" value="NadA-like"/>
    <property type="match status" value="1"/>
</dbReference>
<gene>
    <name evidence="10" type="ORF">EGYM00392_LOCUS50411</name>
</gene>
<reference evidence="10" key="1">
    <citation type="submission" date="2021-01" db="EMBL/GenBank/DDBJ databases">
        <authorList>
            <person name="Corre E."/>
            <person name="Pelletier E."/>
            <person name="Niang G."/>
            <person name="Scheremetjew M."/>
            <person name="Finn R."/>
            <person name="Kale V."/>
            <person name="Holt S."/>
            <person name="Cochrane G."/>
            <person name="Meng A."/>
            <person name="Brown T."/>
            <person name="Cohen L."/>
        </authorList>
    </citation>
    <scope>NUCLEOTIDE SEQUENCE</scope>
    <source>
        <strain evidence="10">NIES-381</strain>
    </source>
</reference>
<protein>
    <recommendedName>
        <fullName evidence="3">quinolinate synthase</fullName>
        <ecNumber evidence="3">2.5.1.72</ecNumber>
    </recommendedName>
</protein>
<dbReference type="GO" id="GO:0034628">
    <property type="term" value="P:'de novo' NAD+ biosynthetic process from L-aspartate"/>
    <property type="evidence" value="ECO:0007669"/>
    <property type="project" value="TreeGrafter"/>
</dbReference>
<evidence type="ECO:0000256" key="9">
    <source>
        <dbReference type="ARBA" id="ARBA00023014"/>
    </source>
</evidence>
<keyword evidence="9" id="KW-0411">Iron-sulfur</keyword>
<dbReference type="GO" id="GO:0051539">
    <property type="term" value="F:4 iron, 4 sulfur cluster binding"/>
    <property type="evidence" value="ECO:0007669"/>
    <property type="project" value="UniProtKB-KW"/>
</dbReference>
<proteinExistence type="predicted"/>
<evidence type="ECO:0000256" key="2">
    <source>
        <dbReference type="ARBA" id="ARBA00005065"/>
    </source>
</evidence>
<dbReference type="Gene3D" id="3.40.50.10800">
    <property type="entry name" value="NadA-like"/>
    <property type="match status" value="3"/>
</dbReference>
<comment type="cofactor">
    <cofactor evidence="1">
        <name>[4Fe-4S] cluster</name>
        <dbReference type="ChEBI" id="CHEBI:49883"/>
    </cofactor>
</comment>
<keyword evidence="5" id="KW-0662">Pyridine nucleotide biosynthesis</keyword>
<evidence type="ECO:0000256" key="6">
    <source>
        <dbReference type="ARBA" id="ARBA00022679"/>
    </source>
</evidence>
<evidence type="ECO:0000313" key="10">
    <source>
        <dbReference type="EMBL" id="CAD9039246.1"/>
    </source>
</evidence>
<keyword evidence="7" id="KW-0479">Metal-binding</keyword>
<name>A0A7S1JCH1_9EUGL</name>
<evidence type="ECO:0000256" key="5">
    <source>
        <dbReference type="ARBA" id="ARBA00022642"/>
    </source>
</evidence>
<keyword evidence="6" id="KW-0808">Transferase</keyword>
<sequence length="519" mass="55836">MAATGLTTEHKRRLQAQGVGVVQPFPVLGVTPDSFVPTGTFAEAQAKYLNPDPALVAKLDKLLTEKKIGICAHFYMGPDLQGVLAGCKWPHIFVADSLAMADAAIEMAKAGVEAVVVLGVDFMSENVRAQMDFLGCEHVPVYRVRTEDIGCSLAESADQPAYGKYLLQASKQPKSLHVVYINTGLLTKAKAHAVVPTITCTSSNVVKLVLQAYSQVPDAHVWFGPDTYMGGNLVAMFTALSKMNDAAIQQVHPAHTQASIQKVLEQFHAFQEGTCIVHHMFGEGVAKKIKKDYPDAYVTAHLEVPGEMFAVALEAQHAGRGVVGATSNILDFITGKVKEMIEAGSPSEAQFILGTEAGMITPIVRRVQEALKENKAKGGPEIKVDIVFPVATEAIAETDDEALGPIVPGVAAGEGCSAGGGCATCPYMKMNSMEALVDICEKIGTAEPKELSKLLPRKYTELVRSRTAAEVGGESILHMRHYKKTGQLSEELVKDIESRNLTSRPPDSLAWIRNEGLDW</sequence>
<evidence type="ECO:0000256" key="3">
    <source>
        <dbReference type="ARBA" id="ARBA00012669"/>
    </source>
</evidence>
<dbReference type="GO" id="GO:0008987">
    <property type="term" value="F:quinolinate synthetase A activity"/>
    <property type="evidence" value="ECO:0007669"/>
    <property type="project" value="InterPro"/>
</dbReference>
<evidence type="ECO:0000256" key="8">
    <source>
        <dbReference type="ARBA" id="ARBA00023004"/>
    </source>
</evidence>